<organism evidence="1 3">
    <name type="scientific">Budvicia aquatica</name>
    <dbReference type="NCBI Taxonomy" id="82979"/>
    <lineage>
        <taxon>Bacteria</taxon>
        <taxon>Pseudomonadati</taxon>
        <taxon>Pseudomonadota</taxon>
        <taxon>Gammaproteobacteria</taxon>
        <taxon>Enterobacterales</taxon>
        <taxon>Budviciaceae</taxon>
        <taxon>Budvicia</taxon>
    </lineage>
</organism>
<dbReference type="GO" id="GO:0008800">
    <property type="term" value="F:beta-lactamase activity"/>
    <property type="evidence" value="ECO:0007669"/>
    <property type="project" value="UniProtKB-EC"/>
</dbReference>
<reference evidence="3" key="1">
    <citation type="submission" date="2017-09" db="EMBL/GenBank/DDBJ databases">
        <title>FDA dAtabase for Regulatory Grade micrObial Sequences (FDA-ARGOS): Supporting development and validation of Infectious Disease Dx tests.</title>
        <authorList>
            <person name="Minogue T."/>
            <person name="Wolcott M."/>
            <person name="Wasieloski L."/>
            <person name="Aguilar W."/>
            <person name="Moore D."/>
            <person name="Tallon L."/>
            <person name="Sadzewicz L."/>
            <person name="Ott S."/>
            <person name="Zhao X."/>
            <person name="Nagaraj S."/>
            <person name="Vavikolanu K."/>
            <person name="Aluvathingal J."/>
            <person name="Nadendla S."/>
            <person name="Sichtig H."/>
        </authorList>
    </citation>
    <scope>NUCLEOTIDE SEQUENCE [LARGE SCALE GENOMIC DNA]</scope>
    <source>
        <strain evidence="3">FDAARGOS_387</strain>
    </source>
</reference>
<dbReference type="SUPFAM" id="SSF81901">
    <property type="entry name" value="HCP-like"/>
    <property type="match status" value="2"/>
</dbReference>
<evidence type="ECO:0000313" key="1">
    <source>
        <dbReference type="EMBL" id="PHI31467.1"/>
    </source>
</evidence>
<dbReference type="EC" id="3.5.2.6" evidence="2"/>
<evidence type="ECO:0000313" key="4">
    <source>
        <dbReference type="Proteomes" id="UP000373449"/>
    </source>
</evidence>
<reference evidence="2 4" key="3">
    <citation type="submission" date="2019-03" db="EMBL/GenBank/DDBJ databases">
        <authorList>
            <consortium name="Pathogen Informatics"/>
        </authorList>
    </citation>
    <scope>NUCLEOTIDE SEQUENCE [LARGE SCALE GENOMIC DNA]</scope>
    <source>
        <strain evidence="2 4">NCTC12282</strain>
    </source>
</reference>
<keyword evidence="2" id="KW-0378">Hydrolase</keyword>
<dbReference type="AlphaFoldDB" id="A0A2C6DQH4"/>
<dbReference type="RefSeq" id="WP_029094141.1">
    <property type="nucleotide sequence ID" value="NZ_CAADJA010000002.1"/>
</dbReference>
<keyword evidence="3" id="KW-1185">Reference proteome</keyword>
<dbReference type="InterPro" id="IPR050767">
    <property type="entry name" value="Sel1_AlgK"/>
</dbReference>
<dbReference type="Proteomes" id="UP000373449">
    <property type="component" value="Unassembled WGS sequence"/>
</dbReference>
<reference evidence="1" key="2">
    <citation type="submission" date="2017-09" db="EMBL/GenBank/DDBJ databases">
        <title>FDA dAtabase for Regulatory Grade micrObial Sequences (FDA-ARGOS): Supporting development and validation of Infectious Disease Dx tests.</title>
        <authorList>
            <person name="Minogue T."/>
            <person name="Wolcott M."/>
            <person name="Wasieloski L."/>
            <person name="Aguilar W."/>
            <person name="Moore D."/>
            <person name="Tallon L.J."/>
            <person name="Sadzewicz L."/>
            <person name="Ott S."/>
            <person name="Zhao X."/>
            <person name="Nagaraj S."/>
            <person name="Vavikolanu K."/>
            <person name="Aluvathingal J."/>
            <person name="Nadendla S."/>
            <person name="Sichtig H."/>
        </authorList>
    </citation>
    <scope>NUCLEOTIDE SEQUENCE</scope>
    <source>
        <strain evidence="1">FDAARGOS_387</strain>
    </source>
</reference>
<gene>
    <name evidence="2" type="primary">hcpC_2</name>
    <name evidence="1" type="ORF">CRN84_20055</name>
    <name evidence="2" type="ORF">NCTC12282_05506</name>
</gene>
<evidence type="ECO:0000313" key="3">
    <source>
        <dbReference type="Proteomes" id="UP000224974"/>
    </source>
</evidence>
<accession>A0A2C6DQH4</accession>
<name>A0A2C6DQH4_9GAMM</name>
<dbReference type="EMBL" id="CAADJA010000002">
    <property type="protein sequence ID" value="VFS51854.1"/>
    <property type="molecule type" value="Genomic_DNA"/>
</dbReference>
<dbReference type="Pfam" id="PF08238">
    <property type="entry name" value="Sel1"/>
    <property type="match status" value="6"/>
</dbReference>
<dbReference type="OrthoDB" id="9792653at2"/>
<dbReference type="STRING" id="1111728.GCA_000427805_01019"/>
<dbReference type="SMART" id="SM00671">
    <property type="entry name" value="SEL1"/>
    <property type="match status" value="6"/>
</dbReference>
<dbReference type="EMBL" id="PDDX01000001">
    <property type="protein sequence ID" value="PHI31467.1"/>
    <property type="molecule type" value="Genomic_DNA"/>
</dbReference>
<dbReference type="PANTHER" id="PTHR11102:SF160">
    <property type="entry name" value="ERAD-ASSOCIATED E3 UBIQUITIN-PROTEIN LIGASE COMPONENT HRD3"/>
    <property type="match status" value="1"/>
</dbReference>
<dbReference type="InterPro" id="IPR011990">
    <property type="entry name" value="TPR-like_helical_dom_sf"/>
</dbReference>
<dbReference type="Proteomes" id="UP000224974">
    <property type="component" value="Unassembled WGS sequence"/>
</dbReference>
<dbReference type="PANTHER" id="PTHR11102">
    <property type="entry name" value="SEL-1-LIKE PROTEIN"/>
    <property type="match status" value="1"/>
</dbReference>
<sequence>MKINNMLLSRTPVIIIRYVLSFFLLLNSGVANAEPDEQLSAIINPLKIEADKGDVDALNRLSELYFSIFCCTAGEEYQGDGKYAKEALDYLLAMHKEGNADLEFVIGKFYNFGLGAPTSDATAFEWWLKSAKNGNADAQNNVGYMYQKGREIDQNFDKALAWYKKAADQGDKNALKNIGDMYYEGLGVKTDCGEALKWFEQAEEYNDSRASERIDEMRKDPKCAATLALDTLPSSLATHGSSKASDDSETADDAFEQYQLAASHDDGGNKRIDYVKAKYWYEKSAAQGNLDAMRALGFMYEKGKGMEIDYKKAIEIYTEAANRGDIGSHSNLWWMYSQGIGVEKNEKIAAEWSQKSEKLQQAREAK</sequence>
<dbReference type="Gene3D" id="1.25.40.10">
    <property type="entry name" value="Tetratricopeptide repeat domain"/>
    <property type="match status" value="2"/>
</dbReference>
<protein>
    <submittedName>
        <fullName evidence="2">Beta-lactamase hcpC</fullName>
        <ecNumber evidence="2">3.5.2.6</ecNumber>
    </submittedName>
    <submittedName>
        <fullName evidence="1">Sel1 repeat family protein</fullName>
    </submittedName>
</protein>
<dbReference type="InterPro" id="IPR006597">
    <property type="entry name" value="Sel1-like"/>
</dbReference>
<proteinExistence type="predicted"/>
<evidence type="ECO:0000313" key="2">
    <source>
        <dbReference type="EMBL" id="VFS51854.1"/>
    </source>
</evidence>